<name>A0A7U4DPU6_DESPD</name>
<dbReference type="PIRSF" id="PIRSF005578">
    <property type="entry name" value="TlyA"/>
    <property type="match status" value="1"/>
</dbReference>
<dbReference type="AlphaFoldDB" id="A0A7U4DPU6"/>
<dbReference type="InterPro" id="IPR002877">
    <property type="entry name" value="RNA_MeTrfase_FtsJ_dom"/>
</dbReference>
<protein>
    <submittedName>
        <fullName evidence="5">Hemolysin A</fullName>
    </submittedName>
</protein>
<evidence type="ECO:0000256" key="2">
    <source>
        <dbReference type="ARBA" id="ARBA00029460"/>
    </source>
</evidence>
<evidence type="ECO:0000259" key="4">
    <source>
        <dbReference type="SMART" id="SM00363"/>
    </source>
</evidence>
<dbReference type="KEGG" id="dpr:Despr_2183"/>
<dbReference type="SUPFAM" id="SSF53335">
    <property type="entry name" value="S-adenosyl-L-methionine-dependent methyltransferases"/>
    <property type="match status" value="1"/>
</dbReference>
<dbReference type="Proteomes" id="UP000006365">
    <property type="component" value="Chromosome"/>
</dbReference>
<evidence type="ECO:0000313" key="6">
    <source>
        <dbReference type="Proteomes" id="UP000006365"/>
    </source>
</evidence>
<evidence type="ECO:0000256" key="1">
    <source>
        <dbReference type="ARBA" id="ARBA00022884"/>
    </source>
</evidence>
<dbReference type="GO" id="GO:0003723">
    <property type="term" value="F:RNA binding"/>
    <property type="evidence" value="ECO:0007669"/>
    <property type="project" value="UniProtKB-KW"/>
</dbReference>
<reference evidence="5 6" key="1">
    <citation type="journal article" date="2011" name="Stand. Genomic Sci.">
        <title>Complete genome sequence of Desulfobulbus propionicus type strain (1pr3).</title>
        <authorList>
            <person name="Pagani I."/>
            <person name="Lapidus A."/>
            <person name="Nolan M."/>
            <person name="Lucas S."/>
            <person name="Hammon N."/>
            <person name="Deshpande S."/>
            <person name="Cheng J.F."/>
            <person name="Chertkov O."/>
            <person name="Davenport K."/>
            <person name="Tapia R."/>
            <person name="Han C."/>
            <person name="Goodwin L."/>
            <person name="Pitluck S."/>
            <person name="Liolios K."/>
            <person name="Mavromatis K."/>
            <person name="Ivanova N."/>
            <person name="Mikhailova N."/>
            <person name="Pati A."/>
            <person name="Chen A."/>
            <person name="Palaniappan K."/>
            <person name="Land M."/>
            <person name="Hauser L."/>
            <person name="Chang Y.J."/>
            <person name="Jeffries C.D."/>
            <person name="Detter J.C."/>
            <person name="Brambilla E."/>
            <person name="Kannan K.P."/>
            <person name="Djao O.D."/>
            <person name="Rohde M."/>
            <person name="Pukall R."/>
            <person name="Spring S."/>
            <person name="Goker M."/>
            <person name="Sikorski J."/>
            <person name="Woyke T."/>
            <person name="Bristow J."/>
            <person name="Eisen J.A."/>
            <person name="Markowitz V."/>
            <person name="Hugenholtz P."/>
            <person name="Kyrpides N.C."/>
            <person name="Klenk H.P."/>
        </authorList>
    </citation>
    <scope>NUCLEOTIDE SEQUENCE [LARGE SCALE GENOMIC DNA]</scope>
    <source>
        <strain evidence="6">ATCC 33891 / DSM 2032 / 1pr3</strain>
    </source>
</reference>
<comment type="similarity">
    <text evidence="2">Belongs to the TlyA family.</text>
</comment>
<keyword evidence="6" id="KW-1185">Reference proteome</keyword>
<dbReference type="Pfam" id="PF01728">
    <property type="entry name" value="FtsJ"/>
    <property type="match status" value="1"/>
</dbReference>
<organism evidence="5 6">
    <name type="scientific">Desulfobulbus propionicus (strain ATCC 33891 / DSM 2032 / VKM B-1956 / 1pr3)</name>
    <dbReference type="NCBI Taxonomy" id="577650"/>
    <lineage>
        <taxon>Bacteria</taxon>
        <taxon>Pseudomonadati</taxon>
        <taxon>Thermodesulfobacteriota</taxon>
        <taxon>Desulfobulbia</taxon>
        <taxon>Desulfobulbales</taxon>
        <taxon>Desulfobulbaceae</taxon>
        <taxon>Desulfobulbus</taxon>
    </lineage>
</organism>
<dbReference type="InterPro" id="IPR029063">
    <property type="entry name" value="SAM-dependent_MTases_sf"/>
</dbReference>
<dbReference type="Gene3D" id="3.40.50.150">
    <property type="entry name" value="Vaccinia Virus protein VP39"/>
    <property type="match status" value="1"/>
</dbReference>
<dbReference type="InterPro" id="IPR004538">
    <property type="entry name" value="Hemolysin_A/TlyA"/>
</dbReference>
<dbReference type="InterPro" id="IPR002942">
    <property type="entry name" value="S4_RNA-bd"/>
</dbReference>
<dbReference type="InterPro" id="IPR047048">
    <property type="entry name" value="TlyA"/>
</dbReference>
<dbReference type="RefSeq" id="WP_015724865.1">
    <property type="nucleotide sequence ID" value="NC_014972.1"/>
</dbReference>
<dbReference type="GO" id="GO:0008168">
    <property type="term" value="F:methyltransferase activity"/>
    <property type="evidence" value="ECO:0007669"/>
    <property type="project" value="InterPro"/>
</dbReference>
<dbReference type="EMBL" id="CP002364">
    <property type="protein sequence ID" value="ADW18327.1"/>
    <property type="molecule type" value="Genomic_DNA"/>
</dbReference>
<dbReference type="PROSITE" id="PS50889">
    <property type="entry name" value="S4"/>
    <property type="match status" value="1"/>
</dbReference>
<accession>A0A7U4DPU6</accession>
<keyword evidence="1 3" id="KW-0694">RNA-binding</keyword>
<evidence type="ECO:0000313" key="5">
    <source>
        <dbReference type="EMBL" id="ADW18327.1"/>
    </source>
</evidence>
<evidence type="ECO:0000256" key="3">
    <source>
        <dbReference type="PROSITE-ProRule" id="PRU00182"/>
    </source>
</evidence>
<dbReference type="Gene3D" id="3.10.290.10">
    <property type="entry name" value="RNA-binding S4 domain"/>
    <property type="match status" value="1"/>
</dbReference>
<dbReference type="GO" id="GO:0032259">
    <property type="term" value="P:methylation"/>
    <property type="evidence" value="ECO:0007669"/>
    <property type="project" value="InterPro"/>
</dbReference>
<dbReference type="Pfam" id="PF01479">
    <property type="entry name" value="S4"/>
    <property type="match status" value="1"/>
</dbReference>
<feature type="domain" description="RNA-binding S4" evidence="4">
    <location>
        <begin position="7"/>
        <end position="71"/>
    </location>
</feature>
<dbReference type="SUPFAM" id="SSF55174">
    <property type="entry name" value="Alpha-L RNA-binding motif"/>
    <property type="match status" value="1"/>
</dbReference>
<dbReference type="InterPro" id="IPR036986">
    <property type="entry name" value="S4_RNA-bd_sf"/>
</dbReference>
<proteinExistence type="inferred from homology"/>
<gene>
    <name evidence="5" type="ordered locus">Despr_2183</name>
</gene>
<dbReference type="NCBIfam" id="TIGR00478">
    <property type="entry name" value="tly"/>
    <property type="match status" value="1"/>
</dbReference>
<dbReference type="PANTHER" id="PTHR32319">
    <property type="entry name" value="BACTERIAL HEMOLYSIN-LIKE PROTEIN"/>
    <property type="match status" value="1"/>
</dbReference>
<dbReference type="CDD" id="cd00165">
    <property type="entry name" value="S4"/>
    <property type="match status" value="1"/>
</dbReference>
<sequence length="269" mass="29187">MAGKQKQRLDLLLVERGMADNIDHARRLIGAGQVLVNDQCLDKAGAQVAATSHVSVKGGKRFVSRGGDKLETGLTGLAITPHDWVCADIGSSTGGFTDCLLQHGARRVYCVDVGYGLLDWKLRNDQRVVVLERTNARHLTTHHIPKCLDLAVIDASFISLEPLLPPLIPLFKGVVRIVALVKPQFQLPRELVDDGGIVSDELLHRQALHMVQQFGQRLGLGCERIIASGVKGAKGNQEYFMLLTGSAVTGDNGTQILDKGDRDDLSTVD</sequence>
<dbReference type="PANTHER" id="PTHR32319:SF0">
    <property type="entry name" value="BACTERIAL HEMOLYSIN-LIKE PROTEIN"/>
    <property type="match status" value="1"/>
</dbReference>
<dbReference type="SMART" id="SM00363">
    <property type="entry name" value="S4"/>
    <property type="match status" value="1"/>
</dbReference>